<evidence type="ECO:0000256" key="10">
    <source>
        <dbReference type="HAMAP-Rule" id="MF_00097"/>
    </source>
</evidence>
<comment type="catalytic activity">
    <reaction evidence="8 10 11">
        <text>2-(2-carboxy-4-methylthiazol-5-yl)ethyl phosphate + 4-amino-2-methyl-5-(diphosphooxymethyl)pyrimidine + 2 H(+) = thiamine phosphate + CO2 + diphosphate</text>
        <dbReference type="Rhea" id="RHEA:47848"/>
        <dbReference type="ChEBI" id="CHEBI:15378"/>
        <dbReference type="ChEBI" id="CHEBI:16526"/>
        <dbReference type="ChEBI" id="CHEBI:33019"/>
        <dbReference type="ChEBI" id="CHEBI:37575"/>
        <dbReference type="ChEBI" id="CHEBI:57841"/>
        <dbReference type="ChEBI" id="CHEBI:62890"/>
        <dbReference type="EC" id="2.5.1.3"/>
    </reaction>
</comment>
<dbReference type="NCBIfam" id="TIGR00693">
    <property type="entry name" value="thiE"/>
    <property type="match status" value="1"/>
</dbReference>
<evidence type="ECO:0000256" key="11">
    <source>
        <dbReference type="RuleBase" id="RU003826"/>
    </source>
</evidence>
<dbReference type="InterPro" id="IPR034291">
    <property type="entry name" value="TMP_synthase"/>
</dbReference>
<dbReference type="FunFam" id="3.20.20.70:FF:000096">
    <property type="entry name" value="Thiamine-phosphate synthase"/>
    <property type="match status" value="1"/>
</dbReference>
<evidence type="ECO:0000256" key="4">
    <source>
        <dbReference type="ARBA" id="ARBA00022723"/>
    </source>
</evidence>
<comment type="pathway">
    <text evidence="2 10 12">Cofactor biosynthesis; thiamine diphosphate biosynthesis; thiamine phosphate from 4-amino-2-methyl-5-diphosphomethylpyrimidine and 4-methyl-5-(2-phosphoethyl)-thiazole: step 1/1.</text>
</comment>
<evidence type="ECO:0000256" key="8">
    <source>
        <dbReference type="ARBA" id="ARBA00047851"/>
    </source>
</evidence>
<dbReference type="SUPFAM" id="SSF51391">
    <property type="entry name" value="Thiamin phosphate synthase"/>
    <property type="match status" value="1"/>
</dbReference>
<dbReference type="GO" id="GO:0009228">
    <property type="term" value="P:thiamine biosynthetic process"/>
    <property type="evidence" value="ECO:0007669"/>
    <property type="project" value="UniProtKB-KW"/>
</dbReference>
<dbReference type="UniPathway" id="UPA00060">
    <property type="reaction ID" value="UER00141"/>
</dbReference>
<dbReference type="GO" id="GO:0000287">
    <property type="term" value="F:magnesium ion binding"/>
    <property type="evidence" value="ECO:0007669"/>
    <property type="project" value="UniProtKB-UniRule"/>
</dbReference>
<dbReference type="CDD" id="cd00564">
    <property type="entry name" value="TMP_TenI"/>
    <property type="match status" value="1"/>
</dbReference>
<reference evidence="14 15" key="1">
    <citation type="submission" date="2019-01" db="EMBL/GenBank/DDBJ databases">
        <authorList>
            <person name="Chen W.-M."/>
        </authorList>
    </citation>
    <scope>NUCLEOTIDE SEQUENCE [LARGE SCALE GENOMIC DNA]</scope>
    <source>
        <strain evidence="14 15">HPM-16</strain>
    </source>
</reference>
<proteinExistence type="inferred from homology"/>
<keyword evidence="6 10" id="KW-0784">Thiamine biosynthesis</keyword>
<comment type="similarity">
    <text evidence="10 11">Belongs to the thiamine-phosphate synthase family.</text>
</comment>
<dbReference type="InterPro" id="IPR022998">
    <property type="entry name" value="ThiamineP_synth_TenI"/>
</dbReference>
<comment type="catalytic activity">
    <reaction evidence="9 10 11">
        <text>2-[(2R,5Z)-2-carboxy-4-methylthiazol-5(2H)-ylidene]ethyl phosphate + 4-amino-2-methyl-5-(diphosphooxymethyl)pyrimidine + 2 H(+) = thiamine phosphate + CO2 + diphosphate</text>
        <dbReference type="Rhea" id="RHEA:47844"/>
        <dbReference type="ChEBI" id="CHEBI:15378"/>
        <dbReference type="ChEBI" id="CHEBI:16526"/>
        <dbReference type="ChEBI" id="CHEBI:33019"/>
        <dbReference type="ChEBI" id="CHEBI:37575"/>
        <dbReference type="ChEBI" id="CHEBI:57841"/>
        <dbReference type="ChEBI" id="CHEBI:62899"/>
        <dbReference type="EC" id="2.5.1.3"/>
    </reaction>
</comment>
<evidence type="ECO:0000256" key="2">
    <source>
        <dbReference type="ARBA" id="ARBA00005165"/>
    </source>
</evidence>
<dbReference type="PANTHER" id="PTHR20857">
    <property type="entry name" value="THIAMINE-PHOSPHATE PYROPHOSPHORYLASE"/>
    <property type="match status" value="1"/>
</dbReference>
<feature type="binding site" evidence="10">
    <location>
        <position position="139"/>
    </location>
    <ligand>
        <name>4-amino-2-methyl-5-(diphosphooxymethyl)pyrimidine</name>
        <dbReference type="ChEBI" id="CHEBI:57841"/>
    </ligand>
</feature>
<evidence type="ECO:0000256" key="7">
    <source>
        <dbReference type="ARBA" id="ARBA00047334"/>
    </source>
</evidence>
<comment type="caution">
    <text evidence="10">Lacks conserved residue(s) required for the propagation of feature annotation.</text>
</comment>
<dbReference type="Gene3D" id="3.20.20.70">
    <property type="entry name" value="Aldolase class I"/>
    <property type="match status" value="1"/>
</dbReference>
<comment type="function">
    <text evidence="1 10">Condenses 4-methyl-5-(beta-hydroxyethyl)thiazole monophosphate (THZ-P) and 2-methyl-4-amino-5-hydroxymethyl pyrimidine pyrophosphate (HMP-PP) to form thiamine monophosphate (TMP).</text>
</comment>
<protein>
    <recommendedName>
        <fullName evidence="10">Thiamine-phosphate synthase</fullName>
        <shortName evidence="10">TP synthase</shortName>
        <shortName evidence="10">TPS</shortName>
        <ecNumber evidence="10">2.5.1.3</ecNumber>
    </recommendedName>
    <alternativeName>
        <fullName evidence="10">Thiamine-phosphate pyrophosphorylase</fullName>
        <shortName evidence="10">TMP pyrophosphorylase</shortName>
        <shortName evidence="10">TMP-PPase</shortName>
    </alternativeName>
</protein>
<feature type="binding site" evidence="10">
    <location>
        <position position="166"/>
    </location>
    <ligand>
        <name>2-[(2R,5Z)-2-carboxy-4-methylthiazol-5(2H)-ylidene]ethyl phosphate</name>
        <dbReference type="ChEBI" id="CHEBI:62899"/>
    </ligand>
</feature>
<feature type="binding site" evidence="10">
    <location>
        <position position="70"/>
    </location>
    <ligand>
        <name>4-amino-2-methyl-5-(diphosphooxymethyl)pyrimidine</name>
        <dbReference type="ChEBI" id="CHEBI:57841"/>
    </ligand>
</feature>
<name>A0A437Q417_9GAMM</name>
<dbReference type="InterPro" id="IPR036206">
    <property type="entry name" value="ThiamineP_synth_sf"/>
</dbReference>
<dbReference type="GO" id="GO:0005737">
    <property type="term" value="C:cytoplasm"/>
    <property type="evidence" value="ECO:0007669"/>
    <property type="project" value="TreeGrafter"/>
</dbReference>
<dbReference type="EMBL" id="SACQ01000012">
    <property type="protein sequence ID" value="RVU29269.1"/>
    <property type="molecule type" value="Genomic_DNA"/>
</dbReference>
<comment type="catalytic activity">
    <reaction evidence="7 10 11">
        <text>4-methyl-5-(2-phosphooxyethyl)-thiazole + 4-amino-2-methyl-5-(diphosphooxymethyl)pyrimidine + H(+) = thiamine phosphate + diphosphate</text>
        <dbReference type="Rhea" id="RHEA:22328"/>
        <dbReference type="ChEBI" id="CHEBI:15378"/>
        <dbReference type="ChEBI" id="CHEBI:33019"/>
        <dbReference type="ChEBI" id="CHEBI:37575"/>
        <dbReference type="ChEBI" id="CHEBI:57841"/>
        <dbReference type="ChEBI" id="CHEBI:58296"/>
        <dbReference type="EC" id="2.5.1.3"/>
    </reaction>
</comment>
<accession>A0A437Q417</accession>
<feature type="binding site" evidence="10">
    <location>
        <position position="90"/>
    </location>
    <ligand>
        <name>Mg(2+)</name>
        <dbReference type="ChEBI" id="CHEBI:18420"/>
    </ligand>
</feature>
<evidence type="ECO:0000256" key="6">
    <source>
        <dbReference type="ARBA" id="ARBA00022977"/>
    </source>
</evidence>
<evidence type="ECO:0000259" key="13">
    <source>
        <dbReference type="Pfam" id="PF02581"/>
    </source>
</evidence>
<dbReference type="GO" id="GO:0004789">
    <property type="term" value="F:thiamine-phosphate diphosphorylase activity"/>
    <property type="evidence" value="ECO:0007669"/>
    <property type="project" value="UniProtKB-UniRule"/>
</dbReference>
<evidence type="ECO:0000256" key="1">
    <source>
        <dbReference type="ARBA" id="ARBA00003814"/>
    </source>
</evidence>
<dbReference type="Proteomes" id="UP000282818">
    <property type="component" value="Unassembled WGS sequence"/>
</dbReference>
<comment type="caution">
    <text evidence="14">The sequence shown here is derived from an EMBL/GenBank/DDBJ whole genome shotgun (WGS) entry which is preliminary data.</text>
</comment>
<dbReference type="PANTHER" id="PTHR20857:SF15">
    <property type="entry name" value="THIAMINE-PHOSPHATE SYNTHASE"/>
    <property type="match status" value="1"/>
</dbReference>
<evidence type="ECO:0000256" key="12">
    <source>
        <dbReference type="RuleBase" id="RU004253"/>
    </source>
</evidence>
<dbReference type="InterPro" id="IPR013785">
    <property type="entry name" value="Aldolase_TIM"/>
</dbReference>
<evidence type="ECO:0000313" key="14">
    <source>
        <dbReference type="EMBL" id="RVU29269.1"/>
    </source>
</evidence>
<evidence type="ECO:0000256" key="5">
    <source>
        <dbReference type="ARBA" id="ARBA00022842"/>
    </source>
</evidence>
<feature type="binding site" evidence="10">
    <location>
        <position position="109"/>
    </location>
    <ligand>
        <name>4-amino-2-methyl-5-(diphosphooxymethyl)pyrimidine</name>
        <dbReference type="ChEBI" id="CHEBI:57841"/>
    </ligand>
</feature>
<keyword evidence="4 10" id="KW-0479">Metal-binding</keyword>
<keyword evidence="15" id="KW-1185">Reference proteome</keyword>
<feature type="binding site" evidence="10">
    <location>
        <position position="71"/>
    </location>
    <ligand>
        <name>Mg(2+)</name>
        <dbReference type="ChEBI" id="CHEBI:18420"/>
    </ligand>
</feature>
<dbReference type="GO" id="GO:0009229">
    <property type="term" value="P:thiamine diphosphate biosynthetic process"/>
    <property type="evidence" value="ECO:0007669"/>
    <property type="project" value="UniProtKB-UniRule"/>
</dbReference>
<evidence type="ECO:0000313" key="15">
    <source>
        <dbReference type="Proteomes" id="UP000282818"/>
    </source>
</evidence>
<evidence type="ECO:0000256" key="3">
    <source>
        <dbReference type="ARBA" id="ARBA00022679"/>
    </source>
</evidence>
<keyword evidence="3 10" id="KW-0808">Transferase</keyword>
<dbReference type="HAMAP" id="MF_00097">
    <property type="entry name" value="TMP_synthase"/>
    <property type="match status" value="1"/>
</dbReference>
<feature type="binding site" evidence="10">
    <location>
        <begin position="38"/>
        <end position="42"/>
    </location>
    <ligand>
        <name>4-amino-2-methyl-5-(diphosphooxymethyl)pyrimidine</name>
        <dbReference type="ChEBI" id="CHEBI:57841"/>
    </ligand>
</feature>
<evidence type="ECO:0000256" key="9">
    <source>
        <dbReference type="ARBA" id="ARBA00047883"/>
    </source>
</evidence>
<gene>
    <name evidence="10" type="primary">thiE</name>
    <name evidence="14" type="ORF">EOE65_17300</name>
</gene>
<sequence>MTQLYGLYGITDSELLPNDETLLDSVQKALEGGMRILQYRDKSSDTTRRLRQAKALVALCHQHNAVLLINDDVELAKLSGADGVHLGQGDGSPSQARAALGAQAIIGVTCHDQLELAQEAAAQGADYVAFGAFFPSKTKPNAKPAPLELLHTAQQEINAPVVAIGGITVDNAHQVIDAGAQMIAVVHALFAAADITAQARAFNQTFNRIED</sequence>
<feature type="binding site" evidence="10">
    <location>
        <begin position="136"/>
        <end position="138"/>
    </location>
    <ligand>
        <name>2-[(2R,5Z)-2-carboxy-4-methylthiazol-5(2H)-ylidene]ethyl phosphate</name>
        <dbReference type="ChEBI" id="CHEBI:62899"/>
    </ligand>
</feature>
<keyword evidence="5 10" id="KW-0460">Magnesium</keyword>
<dbReference type="Pfam" id="PF02581">
    <property type="entry name" value="TMP-TENI"/>
    <property type="match status" value="1"/>
</dbReference>
<dbReference type="AlphaFoldDB" id="A0A437Q417"/>
<dbReference type="RefSeq" id="WP_127696066.1">
    <property type="nucleotide sequence ID" value="NZ_SACQ01000012.1"/>
</dbReference>
<feature type="domain" description="Thiamine phosphate synthase/TenI" evidence="13">
    <location>
        <begin position="7"/>
        <end position="189"/>
    </location>
</feature>
<organism evidence="14 15">
    <name type="scientific">Neptunomonas marina</name>
    <dbReference type="NCBI Taxonomy" id="1815562"/>
    <lineage>
        <taxon>Bacteria</taxon>
        <taxon>Pseudomonadati</taxon>
        <taxon>Pseudomonadota</taxon>
        <taxon>Gammaproteobacteria</taxon>
        <taxon>Oceanospirillales</taxon>
        <taxon>Oceanospirillaceae</taxon>
        <taxon>Neptunomonas</taxon>
    </lineage>
</organism>
<comment type="cofactor">
    <cofactor evidence="10">
        <name>Mg(2+)</name>
        <dbReference type="ChEBI" id="CHEBI:18420"/>
    </cofactor>
    <text evidence="10">Binds 1 Mg(2+) ion per subunit.</text>
</comment>
<dbReference type="EC" id="2.5.1.3" evidence="10"/>